<feature type="compositionally biased region" description="Basic residues" evidence="1">
    <location>
        <begin position="43"/>
        <end position="53"/>
    </location>
</feature>
<feature type="compositionally biased region" description="Polar residues" evidence="1">
    <location>
        <begin position="58"/>
        <end position="70"/>
    </location>
</feature>
<dbReference type="Proteomes" id="UP001054821">
    <property type="component" value="Chromosome 1"/>
</dbReference>
<name>A0AAD5F330_PRUDU</name>
<dbReference type="EMBL" id="JAJFAZ020000001">
    <property type="protein sequence ID" value="KAI5351365.1"/>
    <property type="molecule type" value="Genomic_DNA"/>
</dbReference>
<comment type="caution">
    <text evidence="2">The sequence shown here is derived from an EMBL/GenBank/DDBJ whole genome shotgun (WGS) entry which is preliminary data.</text>
</comment>
<organism evidence="2 3">
    <name type="scientific">Prunus dulcis</name>
    <name type="common">Almond</name>
    <name type="synonym">Amygdalus dulcis</name>
    <dbReference type="NCBI Taxonomy" id="3755"/>
    <lineage>
        <taxon>Eukaryota</taxon>
        <taxon>Viridiplantae</taxon>
        <taxon>Streptophyta</taxon>
        <taxon>Embryophyta</taxon>
        <taxon>Tracheophyta</taxon>
        <taxon>Spermatophyta</taxon>
        <taxon>Magnoliopsida</taxon>
        <taxon>eudicotyledons</taxon>
        <taxon>Gunneridae</taxon>
        <taxon>Pentapetalae</taxon>
        <taxon>rosids</taxon>
        <taxon>fabids</taxon>
        <taxon>Rosales</taxon>
        <taxon>Rosaceae</taxon>
        <taxon>Amygdaloideae</taxon>
        <taxon>Amygdaleae</taxon>
        <taxon>Prunus</taxon>
    </lineage>
</organism>
<dbReference type="AlphaFoldDB" id="A0AAD5F330"/>
<gene>
    <name evidence="2" type="ORF">L3X38_004256</name>
</gene>
<evidence type="ECO:0000313" key="3">
    <source>
        <dbReference type="Proteomes" id="UP001054821"/>
    </source>
</evidence>
<protein>
    <submittedName>
        <fullName evidence="2">Uncharacterized protein</fullName>
    </submittedName>
</protein>
<proteinExistence type="predicted"/>
<feature type="compositionally biased region" description="Polar residues" evidence="1">
    <location>
        <begin position="1"/>
        <end position="25"/>
    </location>
</feature>
<keyword evidence="3" id="KW-1185">Reference proteome</keyword>
<feature type="region of interest" description="Disordered" evidence="1">
    <location>
        <begin position="1"/>
        <end position="106"/>
    </location>
</feature>
<reference evidence="2 3" key="1">
    <citation type="journal article" date="2022" name="G3 (Bethesda)">
        <title>Whole-genome sequence and methylome profiling of the almond [Prunus dulcis (Mill.) D.A. Webb] cultivar 'Nonpareil'.</title>
        <authorList>
            <person name="D'Amico-Willman K.M."/>
            <person name="Ouma W.Z."/>
            <person name="Meulia T."/>
            <person name="Sideli G.M."/>
            <person name="Gradziel T.M."/>
            <person name="Fresnedo-Ramirez J."/>
        </authorList>
    </citation>
    <scope>NUCLEOTIDE SEQUENCE [LARGE SCALE GENOMIC DNA]</scope>
    <source>
        <strain evidence="2">Clone GOH B32 T37-40</strain>
    </source>
</reference>
<evidence type="ECO:0000256" key="1">
    <source>
        <dbReference type="SAM" id="MobiDB-lite"/>
    </source>
</evidence>
<evidence type="ECO:0000313" key="2">
    <source>
        <dbReference type="EMBL" id="KAI5351365.1"/>
    </source>
</evidence>
<accession>A0AAD5F330</accession>
<sequence>MVRGPTTRNTAKTTNVSCQEFSQATHGLPGYDQGLTIHQSQKDKKKKKKRLNKGKIVAQQQSLSPKSTTEPPRAAHSVPTGPGSLTGRPIGLRHHQSPKFTDEESGKFIVATIA</sequence>